<accession>A0A6N2UP83</accession>
<protein>
    <submittedName>
        <fullName evidence="2">Uncharacterized protein</fullName>
    </submittedName>
</protein>
<dbReference type="RefSeq" id="WP_034519945.1">
    <property type="nucleotide sequence ID" value="NZ_CACRSP010000014.1"/>
</dbReference>
<sequence length="97" mass="11075">MSKPKKLYFLKTKDCYYDGSKGGVSAVAAKETYLIDILFSDIEDLDNADTILLAGCKTTFMEVAKTYMLRWWAPSINPKDAAIFGIDEHKEKERRDE</sequence>
<proteinExistence type="predicted"/>
<reference evidence="1 3" key="1">
    <citation type="journal article" date="2019" name="Nat. Med.">
        <title>A library of human gut bacterial isolates paired with longitudinal multiomics data enables mechanistic microbiome research.</title>
        <authorList>
            <person name="Poyet M."/>
            <person name="Groussin M."/>
            <person name="Gibbons S.M."/>
            <person name="Avila-Pacheco J."/>
            <person name="Jiang X."/>
            <person name="Kearney S.M."/>
            <person name="Perrotta A.R."/>
            <person name="Berdy B."/>
            <person name="Zhao S."/>
            <person name="Lieberman T.D."/>
            <person name="Swanson P.K."/>
            <person name="Smith M."/>
            <person name="Roesemann S."/>
            <person name="Alexander J.E."/>
            <person name="Rich S.A."/>
            <person name="Livny J."/>
            <person name="Vlamakis H."/>
            <person name="Clish C."/>
            <person name="Bullock K."/>
            <person name="Deik A."/>
            <person name="Scott J."/>
            <person name="Pierce K.A."/>
            <person name="Xavier R.J."/>
            <person name="Alm E.J."/>
        </authorList>
    </citation>
    <scope>NUCLEOTIDE SEQUENCE [LARGE SCALE GENOMIC DNA]</scope>
    <source>
        <strain evidence="1 3">BIOML-A2</strain>
    </source>
</reference>
<gene>
    <name evidence="2" type="ORF">BDLFYP24_00456</name>
    <name evidence="1" type="ORF">GBB04_09685</name>
</gene>
<name>A0A6N2UP83_9BIFI</name>
<evidence type="ECO:0000313" key="3">
    <source>
        <dbReference type="Proteomes" id="UP000429211"/>
    </source>
</evidence>
<evidence type="ECO:0000313" key="2">
    <source>
        <dbReference type="EMBL" id="VYT18803.1"/>
    </source>
</evidence>
<dbReference type="AlphaFoldDB" id="A0A6N2UP83"/>
<reference evidence="2" key="2">
    <citation type="submission" date="2019-11" db="EMBL/GenBank/DDBJ databases">
        <authorList>
            <person name="Feng L."/>
        </authorList>
    </citation>
    <scope>NUCLEOTIDE SEQUENCE</scope>
    <source>
        <strain evidence="2">BdentiumLFYP24</strain>
    </source>
</reference>
<organism evidence="2">
    <name type="scientific">Bifidobacterium dentium</name>
    <dbReference type="NCBI Taxonomy" id="1689"/>
    <lineage>
        <taxon>Bacteria</taxon>
        <taxon>Bacillati</taxon>
        <taxon>Actinomycetota</taxon>
        <taxon>Actinomycetes</taxon>
        <taxon>Bifidobacteriales</taxon>
        <taxon>Bifidobacteriaceae</taxon>
        <taxon>Bifidobacterium</taxon>
    </lineage>
</organism>
<evidence type="ECO:0000313" key="1">
    <source>
        <dbReference type="EMBL" id="KAB7459569.1"/>
    </source>
</evidence>
<dbReference type="EMBL" id="WDPD01000013">
    <property type="protein sequence ID" value="KAB7459569.1"/>
    <property type="molecule type" value="Genomic_DNA"/>
</dbReference>
<dbReference type="EMBL" id="CACRSP010000014">
    <property type="protein sequence ID" value="VYT18803.1"/>
    <property type="molecule type" value="Genomic_DNA"/>
</dbReference>
<dbReference type="Proteomes" id="UP000429211">
    <property type="component" value="Unassembled WGS sequence"/>
</dbReference>